<organism evidence="1 2">
    <name type="scientific">Paeniglutamicibacter psychrophenolicus</name>
    <dbReference type="NCBI Taxonomy" id="257454"/>
    <lineage>
        <taxon>Bacteria</taxon>
        <taxon>Bacillati</taxon>
        <taxon>Actinomycetota</taxon>
        <taxon>Actinomycetes</taxon>
        <taxon>Micrococcales</taxon>
        <taxon>Micrococcaceae</taxon>
        <taxon>Paeniglutamicibacter</taxon>
    </lineage>
</organism>
<reference evidence="1 2" key="1">
    <citation type="submission" date="2021-03" db="EMBL/GenBank/DDBJ databases">
        <title>Sequencing the genomes of 1000 actinobacteria strains.</title>
        <authorList>
            <person name="Klenk H.-P."/>
        </authorList>
    </citation>
    <scope>NUCLEOTIDE SEQUENCE [LARGE SCALE GENOMIC DNA]</scope>
    <source>
        <strain evidence="1 2">DSM 15454</strain>
    </source>
</reference>
<accession>A0ABS4WJ78</accession>
<evidence type="ECO:0008006" key="3">
    <source>
        <dbReference type="Google" id="ProtNLM"/>
    </source>
</evidence>
<comment type="caution">
    <text evidence="1">The sequence shown here is derived from an EMBL/GenBank/DDBJ whole genome shotgun (WGS) entry which is preliminary data.</text>
</comment>
<sequence>MTAKSIVAHPHAFAGGVDTHARKHVYALLAAKTGGRIDTR</sequence>
<dbReference type="Proteomes" id="UP000766570">
    <property type="component" value="Unassembled WGS sequence"/>
</dbReference>
<proteinExistence type="predicted"/>
<evidence type="ECO:0000313" key="1">
    <source>
        <dbReference type="EMBL" id="MBP2376259.1"/>
    </source>
</evidence>
<dbReference type="EMBL" id="JAGIOE010000001">
    <property type="protein sequence ID" value="MBP2376259.1"/>
    <property type="molecule type" value="Genomic_DNA"/>
</dbReference>
<gene>
    <name evidence="1" type="ORF">JOF46_004171</name>
</gene>
<protein>
    <recommendedName>
        <fullName evidence="3">IS110 family transposase</fullName>
    </recommendedName>
</protein>
<keyword evidence="2" id="KW-1185">Reference proteome</keyword>
<name>A0ABS4WJ78_9MICC</name>
<evidence type="ECO:0000313" key="2">
    <source>
        <dbReference type="Proteomes" id="UP000766570"/>
    </source>
</evidence>